<evidence type="ECO:0000313" key="2">
    <source>
        <dbReference type="WBParaSite" id="L893_g14257.t1"/>
    </source>
</evidence>
<sequence>MPYFFRGILCFKSHFLKHAVGLGDVLLPEDDGEGHERKFLWWSCLWDTFNEHRNTFLTQALLILVTRSQVMEVYRRTEANQNLIRSWPSKEMSFSTSSKTRSLNRSQCRQEALKASNSANATFY</sequence>
<proteinExistence type="predicted"/>
<organism evidence="1 2">
    <name type="scientific">Steinernema glaseri</name>
    <dbReference type="NCBI Taxonomy" id="37863"/>
    <lineage>
        <taxon>Eukaryota</taxon>
        <taxon>Metazoa</taxon>
        <taxon>Ecdysozoa</taxon>
        <taxon>Nematoda</taxon>
        <taxon>Chromadorea</taxon>
        <taxon>Rhabditida</taxon>
        <taxon>Tylenchina</taxon>
        <taxon>Panagrolaimomorpha</taxon>
        <taxon>Strongyloidoidea</taxon>
        <taxon>Steinernematidae</taxon>
        <taxon>Steinernema</taxon>
    </lineage>
</organism>
<dbReference type="AlphaFoldDB" id="A0A1I7YAB3"/>
<dbReference type="Proteomes" id="UP000095287">
    <property type="component" value="Unplaced"/>
</dbReference>
<keyword evidence="1" id="KW-1185">Reference proteome</keyword>
<reference evidence="2" key="1">
    <citation type="submission" date="2016-11" db="UniProtKB">
        <authorList>
            <consortium name="WormBaseParasite"/>
        </authorList>
    </citation>
    <scope>IDENTIFICATION</scope>
</reference>
<protein>
    <submittedName>
        <fullName evidence="2">Uncharacterized protein</fullName>
    </submittedName>
</protein>
<evidence type="ECO:0000313" key="1">
    <source>
        <dbReference type="Proteomes" id="UP000095287"/>
    </source>
</evidence>
<dbReference type="WBParaSite" id="L893_g14257.t1">
    <property type="protein sequence ID" value="L893_g14257.t1"/>
    <property type="gene ID" value="L893_g14257"/>
</dbReference>
<name>A0A1I7YAB3_9BILA</name>
<accession>A0A1I7YAB3</accession>